<dbReference type="KEGG" id="cput:CONPUDRAFT_98308"/>
<accession>A0A5M3N212</accession>
<dbReference type="OrthoDB" id="340608at2759"/>
<gene>
    <name evidence="9" type="ORF">CONPUDRAFT_98308</name>
</gene>
<dbReference type="Proteomes" id="UP000053558">
    <property type="component" value="Unassembled WGS sequence"/>
</dbReference>
<comment type="caution">
    <text evidence="9">The sequence shown here is derived from an EMBL/GenBank/DDBJ whole genome shotgun (WGS) entry which is preliminary data.</text>
</comment>
<dbReference type="GO" id="GO:0005783">
    <property type="term" value="C:endoplasmic reticulum"/>
    <property type="evidence" value="ECO:0007669"/>
    <property type="project" value="TreeGrafter"/>
</dbReference>
<dbReference type="GeneID" id="19211865"/>
<evidence type="ECO:0000256" key="6">
    <source>
        <dbReference type="PIRNR" id="PIRNR015840"/>
    </source>
</evidence>
<evidence type="ECO:0000313" key="9">
    <source>
        <dbReference type="EMBL" id="EIW85346.1"/>
    </source>
</evidence>
<evidence type="ECO:0000256" key="2">
    <source>
        <dbReference type="ARBA" id="ARBA00009457"/>
    </source>
</evidence>
<organism evidence="9 10">
    <name type="scientific">Coniophora puteana (strain RWD-64-598)</name>
    <name type="common">Brown rot fungus</name>
    <dbReference type="NCBI Taxonomy" id="741705"/>
    <lineage>
        <taxon>Eukaryota</taxon>
        <taxon>Fungi</taxon>
        <taxon>Dikarya</taxon>
        <taxon>Basidiomycota</taxon>
        <taxon>Agaricomycotina</taxon>
        <taxon>Agaricomycetes</taxon>
        <taxon>Agaricomycetidae</taxon>
        <taxon>Boletales</taxon>
        <taxon>Coniophorineae</taxon>
        <taxon>Coniophoraceae</taxon>
        <taxon>Coniophora</taxon>
    </lineage>
</organism>
<dbReference type="GO" id="GO:0045332">
    <property type="term" value="P:phospholipid translocation"/>
    <property type="evidence" value="ECO:0007669"/>
    <property type="project" value="UniProtKB-UniRule"/>
</dbReference>
<dbReference type="PANTHER" id="PTHR10926">
    <property type="entry name" value="CELL CYCLE CONTROL PROTEIN 50"/>
    <property type="match status" value="1"/>
</dbReference>
<evidence type="ECO:0000256" key="3">
    <source>
        <dbReference type="ARBA" id="ARBA00022692"/>
    </source>
</evidence>
<proteinExistence type="inferred from homology"/>
<dbReference type="OMA" id="TWNNDQP"/>
<dbReference type="Pfam" id="PF03381">
    <property type="entry name" value="CDC50"/>
    <property type="match status" value="1"/>
</dbReference>
<keyword evidence="5 6" id="KW-0472">Membrane</keyword>
<evidence type="ECO:0000313" key="10">
    <source>
        <dbReference type="Proteomes" id="UP000053558"/>
    </source>
</evidence>
<evidence type="ECO:0000256" key="8">
    <source>
        <dbReference type="SAM" id="Phobius"/>
    </source>
</evidence>
<dbReference type="PIRSF" id="PIRSF015840">
    <property type="entry name" value="DUF284_TM_euk"/>
    <property type="match status" value="1"/>
</dbReference>
<dbReference type="GO" id="GO:0005794">
    <property type="term" value="C:Golgi apparatus"/>
    <property type="evidence" value="ECO:0007669"/>
    <property type="project" value="TreeGrafter"/>
</dbReference>
<feature type="transmembrane region" description="Helical" evidence="8">
    <location>
        <begin position="52"/>
        <end position="73"/>
    </location>
</feature>
<evidence type="ECO:0000256" key="1">
    <source>
        <dbReference type="ARBA" id="ARBA00004141"/>
    </source>
</evidence>
<dbReference type="InterPro" id="IPR005045">
    <property type="entry name" value="CDC50/LEM3_fam"/>
</dbReference>
<dbReference type="AlphaFoldDB" id="A0A5M3N212"/>
<evidence type="ECO:0000256" key="7">
    <source>
        <dbReference type="SAM" id="MobiDB-lite"/>
    </source>
</evidence>
<evidence type="ECO:0000256" key="4">
    <source>
        <dbReference type="ARBA" id="ARBA00022989"/>
    </source>
</evidence>
<protein>
    <submittedName>
        <fullName evidence="9">Cell cycle control protein</fullName>
    </submittedName>
</protein>
<feature type="transmembrane region" description="Helical" evidence="8">
    <location>
        <begin position="355"/>
        <end position="380"/>
    </location>
</feature>
<sequence length="395" mass="43816">MALFKRKNQRNDSEDSEQSERKKEKGGWRKPANTAFKQQRLKAWQPILTPKTVLPTLFICGIIFAPIGALLIWGSSLVSEMTFDYTNCQNLPNSTAGAITWTNMSSSEFSYNLKSADNGKVITTPQYAHVDNSAANNVSTANQCYINFQIVSDLEAPVFQYYKLTNFYQNNRRYVQSLDTSQLSGKYVSNSDLGSGNCKPLALTPDGTQAYYPCGLIANSVFNDSFSGLISESGGSNYTFSQTGIAWPGEAKKYSALPGNNLSELVPPPNWVNRVGETWNDSNIWNLQTDEHFQNWMRTAGLPTFTKLYGRNDGDTLPAGNYTVIVDMNFPVQGYKGTKSLVISTVSWIGGKNSFLGWAYVAAASVFILLALIGTVRHLVKPRRLGDMSLLSWNR</sequence>
<dbReference type="RefSeq" id="XP_007764855.1">
    <property type="nucleotide sequence ID" value="XM_007766665.1"/>
</dbReference>
<dbReference type="GO" id="GO:0005886">
    <property type="term" value="C:plasma membrane"/>
    <property type="evidence" value="ECO:0007669"/>
    <property type="project" value="TreeGrafter"/>
</dbReference>
<keyword evidence="10" id="KW-1185">Reference proteome</keyword>
<reference evidence="10" key="1">
    <citation type="journal article" date="2012" name="Science">
        <title>The Paleozoic origin of enzymatic lignin decomposition reconstructed from 31 fungal genomes.</title>
        <authorList>
            <person name="Floudas D."/>
            <person name="Binder M."/>
            <person name="Riley R."/>
            <person name="Barry K."/>
            <person name="Blanchette R.A."/>
            <person name="Henrissat B."/>
            <person name="Martinez A.T."/>
            <person name="Otillar R."/>
            <person name="Spatafora J.W."/>
            <person name="Yadav J.S."/>
            <person name="Aerts A."/>
            <person name="Benoit I."/>
            <person name="Boyd A."/>
            <person name="Carlson A."/>
            <person name="Copeland A."/>
            <person name="Coutinho P.M."/>
            <person name="de Vries R.P."/>
            <person name="Ferreira P."/>
            <person name="Findley K."/>
            <person name="Foster B."/>
            <person name="Gaskell J."/>
            <person name="Glotzer D."/>
            <person name="Gorecki P."/>
            <person name="Heitman J."/>
            <person name="Hesse C."/>
            <person name="Hori C."/>
            <person name="Igarashi K."/>
            <person name="Jurgens J.A."/>
            <person name="Kallen N."/>
            <person name="Kersten P."/>
            <person name="Kohler A."/>
            <person name="Kuees U."/>
            <person name="Kumar T.K.A."/>
            <person name="Kuo A."/>
            <person name="LaButti K."/>
            <person name="Larrondo L.F."/>
            <person name="Lindquist E."/>
            <person name="Ling A."/>
            <person name="Lombard V."/>
            <person name="Lucas S."/>
            <person name="Lundell T."/>
            <person name="Martin R."/>
            <person name="McLaughlin D.J."/>
            <person name="Morgenstern I."/>
            <person name="Morin E."/>
            <person name="Murat C."/>
            <person name="Nagy L.G."/>
            <person name="Nolan M."/>
            <person name="Ohm R.A."/>
            <person name="Patyshakuliyeva A."/>
            <person name="Rokas A."/>
            <person name="Ruiz-Duenas F.J."/>
            <person name="Sabat G."/>
            <person name="Salamov A."/>
            <person name="Samejima M."/>
            <person name="Schmutz J."/>
            <person name="Slot J.C."/>
            <person name="St John F."/>
            <person name="Stenlid J."/>
            <person name="Sun H."/>
            <person name="Sun S."/>
            <person name="Syed K."/>
            <person name="Tsang A."/>
            <person name="Wiebenga A."/>
            <person name="Young D."/>
            <person name="Pisabarro A."/>
            <person name="Eastwood D.C."/>
            <person name="Martin F."/>
            <person name="Cullen D."/>
            <person name="Grigoriev I.V."/>
            <person name="Hibbett D.S."/>
        </authorList>
    </citation>
    <scope>NUCLEOTIDE SEQUENCE [LARGE SCALE GENOMIC DNA]</scope>
    <source>
        <strain evidence="10">RWD-64-598 SS2</strain>
    </source>
</reference>
<dbReference type="PANTHER" id="PTHR10926:SF0">
    <property type="entry name" value="CDC50, ISOFORM A"/>
    <property type="match status" value="1"/>
</dbReference>
<comment type="similarity">
    <text evidence="2 6">Belongs to the CDC50/LEM3 family.</text>
</comment>
<keyword evidence="4 8" id="KW-1133">Transmembrane helix</keyword>
<dbReference type="EMBL" id="JH711574">
    <property type="protein sequence ID" value="EIW85346.1"/>
    <property type="molecule type" value="Genomic_DNA"/>
</dbReference>
<name>A0A5M3N212_CONPW</name>
<feature type="compositionally biased region" description="Basic and acidic residues" evidence="7">
    <location>
        <begin position="9"/>
        <end position="27"/>
    </location>
</feature>
<keyword evidence="3 8" id="KW-0812">Transmembrane</keyword>
<evidence type="ECO:0000256" key="5">
    <source>
        <dbReference type="ARBA" id="ARBA00023136"/>
    </source>
</evidence>
<feature type="region of interest" description="Disordered" evidence="7">
    <location>
        <begin position="1"/>
        <end position="32"/>
    </location>
</feature>
<comment type="subcellular location">
    <subcellularLocation>
        <location evidence="1">Membrane</location>
        <topology evidence="1">Multi-pass membrane protein</topology>
    </subcellularLocation>
</comment>